<organism evidence="1 2">
    <name type="scientific">Actinocatenispora sera</name>
    <dbReference type="NCBI Taxonomy" id="390989"/>
    <lineage>
        <taxon>Bacteria</taxon>
        <taxon>Bacillati</taxon>
        <taxon>Actinomycetota</taxon>
        <taxon>Actinomycetes</taxon>
        <taxon>Micromonosporales</taxon>
        <taxon>Micromonosporaceae</taxon>
        <taxon>Actinocatenispora</taxon>
    </lineage>
</organism>
<sequence length="92" mass="10052">MAAEVIAGAIPRPGQLVYLGREASPEFTANPFRLLLTAPVQASSVDLAAGRSVDDAAWLLLTGWELDERQRRRLLRTVSARRMGLIIVVGPR</sequence>
<reference evidence="1" key="1">
    <citation type="submission" date="2020-08" db="EMBL/GenBank/DDBJ databases">
        <title>Whole genome shotgun sequence of Actinocatenispora sera NBRC 101916.</title>
        <authorList>
            <person name="Komaki H."/>
            <person name="Tamura T."/>
        </authorList>
    </citation>
    <scope>NUCLEOTIDE SEQUENCE</scope>
    <source>
        <strain evidence="1">NBRC 101916</strain>
    </source>
</reference>
<keyword evidence="2" id="KW-1185">Reference proteome</keyword>
<dbReference type="RefSeq" id="WP_030446716.1">
    <property type="nucleotide sequence ID" value="NZ_AP023354.1"/>
</dbReference>
<gene>
    <name evidence="1" type="ORF">Asera_20600</name>
</gene>
<evidence type="ECO:0000313" key="1">
    <source>
        <dbReference type="EMBL" id="BCJ27952.1"/>
    </source>
</evidence>
<accession>A0A810KZW2</accession>
<dbReference type="KEGG" id="aser:Asera_20600"/>
<dbReference type="OrthoDB" id="3394592at2"/>
<dbReference type="AlphaFoldDB" id="A0A810KZW2"/>
<dbReference type="Proteomes" id="UP000680750">
    <property type="component" value="Chromosome"/>
</dbReference>
<protein>
    <submittedName>
        <fullName evidence="1">Uncharacterized protein</fullName>
    </submittedName>
</protein>
<proteinExistence type="predicted"/>
<name>A0A810KZW2_9ACTN</name>
<dbReference type="EMBL" id="AP023354">
    <property type="protein sequence ID" value="BCJ27952.1"/>
    <property type="molecule type" value="Genomic_DNA"/>
</dbReference>
<evidence type="ECO:0000313" key="2">
    <source>
        <dbReference type="Proteomes" id="UP000680750"/>
    </source>
</evidence>